<dbReference type="InterPro" id="IPR036770">
    <property type="entry name" value="Ankyrin_rpt-contain_sf"/>
</dbReference>
<reference evidence="5 6" key="1">
    <citation type="journal article" date="2012" name="BMC Genomics">
        <title>Tools to kill: Genome of one of the most destructive plant pathogenic fungi Macrophomina phaseolina.</title>
        <authorList>
            <person name="Islam M.S."/>
            <person name="Haque M.S."/>
            <person name="Islam M.M."/>
            <person name="Emdad E.M."/>
            <person name="Halim A."/>
            <person name="Hossen Q.M.M."/>
            <person name="Hossain M.Z."/>
            <person name="Ahmed B."/>
            <person name="Rahim S."/>
            <person name="Rahman M.S."/>
            <person name="Alam M.M."/>
            <person name="Hou S."/>
            <person name="Wan X."/>
            <person name="Saito J.A."/>
            <person name="Alam M."/>
        </authorList>
    </citation>
    <scope>NUCLEOTIDE SEQUENCE [LARGE SCALE GENOMIC DNA]</scope>
    <source>
        <strain evidence="5 6">MS6</strain>
    </source>
</reference>
<comment type="caution">
    <text evidence="5">The sequence shown here is derived from an EMBL/GenBank/DDBJ whole genome shotgun (WGS) entry which is preliminary data.</text>
</comment>
<evidence type="ECO:0000256" key="2">
    <source>
        <dbReference type="ARBA" id="ARBA00023043"/>
    </source>
</evidence>
<dbReference type="Gene3D" id="1.25.40.20">
    <property type="entry name" value="Ankyrin repeat-containing domain"/>
    <property type="match status" value="2"/>
</dbReference>
<feature type="compositionally biased region" description="Basic and acidic residues" evidence="4">
    <location>
        <begin position="354"/>
        <end position="369"/>
    </location>
</feature>
<evidence type="ECO:0000256" key="3">
    <source>
        <dbReference type="PROSITE-ProRule" id="PRU00023"/>
    </source>
</evidence>
<dbReference type="PROSITE" id="PS50297">
    <property type="entry name" value="ANK_REP_REGION"/>
    <property type="match status" value="2"/>
</dbReference>
<dbReference type="eggNOG" id="KOG4177">
    <property type="taxonomic scope" value="Eukaryota"/>
</dbReference>
<dbReference type="AlphaFoldDB" id="K2RI91"/>
<dbReference type="PANTHER" id="PTHR24198:SF165">
    <property type="entry name" value="ANKYRIN REPEAT-CONTAINING PROTEIN-RELATED"/>
    <property type="match status" value="1"/>
</dbReference>
<dbReference type="HOGENOM" id="CLU_566281_0_0_1"/>
<evidence type="ECO:0000313" key="6">
    <source>
        <dbReference type="Proteomes" id="UP000007129"/>
    </source>
</evidence>
<dbReference type="Proteomes" id="UP000007129">
    <property type="component" value="Unassembled WGS sequence"/>
</dbReference>
<dbReference type="Pfam" id="PF12796">
    <property type="entry name" value="Ank_2"/>
    <property type="match status" value="2"/>
</dbReference>
<evidence type="ECO:0000313" key="5">
    <source>
        <dbReference type="EMBL" id="EKG22311.1"/>
    </source>
</evidence>
<dbReference type="SMART" id="SM00248">
    <property type="entry name" value="ANK"/>
    <property type="match status" value="5"/>
</dbReference>
<feature type="repeat" description="ANK" evidence="3">
    <location>
        <begin position="229"/>
        <end position="261"/>
    </location>
</feature>
<protein>
    <submittedName>
        <fullName evidence="5">Uncharacterized protein</fullName>
    </submittedName>
</protein>
<gene>
    <name evidence="5" type="ORF">MPH_00378</name>
</gene>
<dbReference type="SUPFAM" id="SSF48403">
    <property type="entry name" value="Ankyrin repeat"/>
    <property type="match status" value="1"/>
</dbReference>
<dbReference type="STRING" id="1126212.K2RI91"/>
<dbReference type="EMBL" id="AHHD01000025">
    <property type="protein sequence ID" value="EKG22311.1"/>
    <property type="molecule type" value="Genomic_DNA"/>
</dbReference>
<evidence type="ECO:0000256" key="1">
    <source>
        <dbReference type="ARBA" id="ARBA00022737"/>
    </source>
</evidence>
<dbReference type="VEuPathDB" id="FungiDB:MPH_00378"/>
<organism evidence="5 6">
    <name type="scientific">Macrophomina phaseolina (strain MS6)</name>
    <name type="common">Charcoal rot fungus</name>
    <dbReference type="NCBI Taxonomy" id="1126212"/>
    <lineage>
        <taxon>Eukaryota</taxon>
        <taxon>Fungi</taxon>
        <taxon>Dikarya</taxon>
        <taxon>Ascomycota</taxon>
        <taxon>Pezizomycotina</taxon>
        <taxon>Dothideomycetes</taxon>
        <taxon>Dothideomycetes incertae sedis</taxon>
        <taxon>Botryosphaeriales</taxon>
        <taxon>Botryosphaeriaceae</taxon>
        <taxon>Macrophomina</taxon>
    </lineage>
</organism>
<dbReference type="InParanoid" id="K2RI91"/>
<name>K2RI91_MACPH</name>
<keyword evidence="1" id="KW-0677">Repeat</keyword>
<accession>K2RI91</accession>
<evidence type="ECO:0000256" key="4">
    <source>
        <dbReference type="SAM" id="MobiDB-lite"/>
    </source>
</evidence>
<keyword evidence="2 3" id="KW-0040">ANK repeat</keyword>
<feature type="region of interest" description="Disordered" evidence="4">
    <location>
        <begin position="346"/>
        <end position="369"/>
    </location>
</feature>
<sequence>MCTDDLLFSNTFALEDACELAETHKAILRMTSKPLADVLTSGSSEINATDANGLPPLWWAVYLDDEDSVRILLEHGANPNINHNVLGTSPLFQASSLATQELLLEYGADVCFVNSIGRTIFHQLCHVCSSDLGDNGPFRIRDFIHKCMERGVPLDSRDFEGYTAIMASVYSNYHNLLGAFLECGADYTIRNKSNEGILHTAAWKGDAQTLGILTTHGLPGIDLDARDVNGLTAMAYAVYFNKHKLLEFLLERGADYTIKTKNTITVLHVAANRGDARTMEILAAHGLLGIDLDARSINEGGTALEWFECLKPWKSEDQIRAFYYLWREVSLRARRVTRIGRLDLRSGSSAGESEGQKDEEAESLRQAEDHDVTKKMMLRKRMTVEKMSSWMPRNSERKQLDASHCLDATERSLQSSYKPRCRSVAVSWSGIPSHSLRQSLALLGLGVKISLICFQLACRDELSLWRHWNPPPPPPPPFFFSL</sequence>
<dbReference type="PANTHER" id="PTHR24198">
    <property type="entry name" value="ANKYRIN REPEAT AND PROTEIN KINASE DOMAIN-CONTAINING PROTEIN"/>
    <property type="match status" value="1"/>
</dbReference>
<feature type="repeat" description="ANK" evidence="3">
    <location>
        <begin position="52"/>
        <end position="84"/>
    </location>
</feature>
<proteinExistence type="predicted"/>
<dbReference type="OrthoDB" id="539213at2759"/>
<dbReference type="PROSITE" id="PS50088">
    <property type="entry name" value="ANK_REPEAT"/>
    <property type="match status" value="2"/>
</dbReference>
<dbReference type="InterPro" id="IPR002110">
    <property type="entry name" value="Ankyrin_rpt"/>
</dbReference>